<accession>A0A1B0GPQ0</accession>
<dbReference type="EMBL" id="AJVK01033738">
    <property type="status" value="NOT_ANNOTATED_CDS"/>
    <property type="molecule type" value="Genomic_DNA"/>
</dbReference>
<keyword evidence="2" id="KW-1185">Reference proteome</keyword>
<dbReference type="VEuPathDB" id="VectorBase:PPAPM1_006668"/>
<dbReference type="GO" id="GO:0005634">
    <property type="term" value="C:nucleus"/>
    <property type="evidence" value="ECO:0007669"/>
    <property type="project" value="TreeGrafter"/>
</dbReference>
<organism evidence="1 2">
    <name type="scientific">Phlebotomus papatasi</name>
    <name type="common">Sandfly</name>
    <dbReference type="NCBI Taxonomy" id="29031"/>
    <lineage>
        <taxon>Eukaryota</taxon>
        <taxon>Metazoa</taxon>
        <taxon>Ecdysozoa</taxon>
        <taxon>Arthropoda</taxon>
        <taxon>Hexapoda</taxon>
        <taxon>Insecta</taxon>
        <taxon>Pterygota</taxon>
        <taxon>Neoptera</taxon>
        <taxon>Endopterygota</taxon>
        <taxon>Diptera</taxon>
        <taxon>Nematocera</taxon>
        <taxon>Psychodoidea</taxon>
        <taxon>Psychodidae</taxon>
        <taxon>Phlebotomus</taxon>
        <taxon>Phlebotomus</taxon>
    </lineage>
</organism>
<reference evidence="1" key="1">
    <citation type="submission" date="2022-08" db="UniProtKB">
        <authorList>
            <consortium name="EnsemblMetazoa"/>
        </authorList>
    </citation>
    <scope>IDENTIFICATION</scope>
    <source>
        <strain evidence="1">Israel</strain>
    </source>
</reference>
<dbReference type="PANTHER" id="PTHR46010">
    <property type="entry name" value="PROTEIN IWS1 HOMOLOG"/>
    <property type="match status" value="1"/>
</dbReference>
<dbReference type="GO" id="GO:0016973">
    <property type="term" value="P:poly(A)+ mRNA export from nucleus"/>
    <property type="evidence" value="ECO:0007669"/>
    <property type="project" value="TreeGrafter"/>
</dbReference>
<dbReference type="VEuPathDB" id="VectorBase:PPAI007262"/>
<dbReference type="PANTHER" id="PTHR46010:SF1">
    <property type="entry name" value="PROTEIN IWS1 HOMOLOG"/>
    <property type="match status" value="1"/>
</dbReference>
<name>A0A1B0GPQ0_PHLPP</name>
<dbReference type="AlphaFoldDB" id="A0A1B0GPQ0"/>
<dbReference type="InterPro" id="IPR051037">
    <property type="entry name" value="RNAPII_TF_IWS1"/>
</dbReference>
<protein>
    <submittedName>
        <fullName evidence="1">Uncharacterized protein</fullName>
    </submittedName>
</protein>
<dbReference type="Proteomes" id="UP000092462">
    <property type="component" value="Unassembled WGS sequence"/>
</dbReference>
<evidence type="ECO:0000313" key="2">
    <source>
        <dbReference type="Proteomes" id="UP000092462"/>
    </source>
</evidence>
<sequence>MKNIDFNFKQNRALRPGDKGWVGRARVPMPSNRDYVLRPPSSSDVDMSRTTKRKPNRYEQHLKKFIEAKRQKKSRRAVEISIEGRKMAL</sequence>
<evidence type="ECO:0000313" key="1">
    <source>
        <dbReference type="EnsemblMetazoa" id="PPAI007262-PA"/>
    </source>
</evidence>
<dbReference type="EnsemblMetazoa" id="PPAI007262-RA">
    <property type="protein sequence ID" value="PPAI007262-PA"/>
    <property type="gene ID" value="PPAI007262"/>
</dbReference>
<proteinExistence type="predicted"/>